<reference evidence="1 2" key="1">
    <citation type="journal article" date="2022" name="Int. J. Syst. Evol. Microbiol.">
        <title>Noviherbaspirillum aridicola sp. nov., isolated from an arid soil in Pakistan.</title>
        <authorList>
            <person name="Khan I.U."/>
            <person name="Saqib M."/>
            <person name="Amin A."/>
            <person name="Hussain F."/>
            <person name="Li L."/>
            <person name="Liu Y.H."/>
            <person name="Fang B.Z."/>
            <person name="Ahmed I."/>
            <person name="Li W.J."/>
        </authorList>
    </citation>
    <scope>NUCLEOTIDE SEQUENCE [LARGE SCALE GENOMIC DNA]</scope>
    <source>
        <strain evidence="1 2">NCCP-691</strain>
    </source>
</reference>
<dbReference type="InterPro" id="IPR033134">
    <property type="entry name" value="Asp/Glu_racemase_AS_2"/>
</dbReference>
<dbReference type="Pfam" id="PF01177">
    <property type="entry name" value="Asp_Glu_race"/>
    <property type="match status" value="1"/>
</dbReference>
<dbReference type="PROSITE" id="PS00924">
    <property type="entry name" value="ASP_GLU_RACEMASE_2"/>
    <property type="match status" value="1"/>
</dbReference>
<dbReference type="SUPFAM" id="SSF53681">
    <property type="entry name" value="Aspartate/glutamate racemase"/>
    <property type="match status" value="2"/>
</dbReference>
<dbReference type="EMBL" id="BPMK01000003">
    <property type="protein sequence ID" value="GIZ50719.1"/>
    <property type="molecule type" value="Genomic_DNA"/>
</dbReference>
<dbReference type="Gene3D" id="3.40.50.1860">
    <property type="match status" value="2"/>
</dbReference>
<accession>A0ABQ4Q1T2</accession>
<organism evidence="1 2">
    <name type="scientific">Noviherbaspirillum aridicola</name>
    <dbReference type="NCBI Taxonomy" id="2849687"/>
    <lineage>
        <taxon>Bacteria</taxon>
        <taxon>Pseudomonadati</taxon>
        <taxon>Pseudomonadota</taxon>
        <taxon>Betaproteobacteria</taxon>
        <taxon>Burkholderiales</taxon>
        <taxon>Oxalobacteraceae</taxon>
        <taxon>Noviherbaspirillum</taxon>
    </lineage>
</organism>
<dbReference type="InterPro" id="IPR015942">
    <property type="entry name" value="Asp/Glu/hydantoin_racemase"/>
</dbReference>
<name>A0ABQ4Q1T2_9BURK</name>
<evidence type="ECO:0000313" key="2">
    <source>
        <dbReference type="Proteomes" id="UP000887222"/>
    </source>
</evidence>
<sequence>MQTPRIGIITGSGPEAGIDLWTKLLRANRRLYGAAYRGDLDAPAVSIVSEPALGLSMELEQNDIAVWDCLRRCATDLAQRVDYYAIACNTLNHYQDRLEALGLPARLVSFADVALHALRAQGIDRVALLGARPVTDLGPWSHYRRLAQHVQVELPQPAQARELHRLIYEVKAAGGDAPGVRQQFAGLIDRLESDTVLLACTELPLIPLLPTRKQVIDVTDLVAQRLAELVQPHYWNTRA</sequence>
<keyword evidence="2" id="KW-1185">Reference proteome</keyword>
<protein>
    <recommendedName>
        <fullName evidence="3">Aspartate racemase</fullName>
    </recommendedName>
</protein>
<proteinExistence type="predicted"/>
<comment type="caution">
    <text evidence="1">The sequence shown here is derived from an EMBL/GenBank/DDBJ whole genome shotgun (WGS) entry which is preliminary data.</text>
</comment>
<evidence type="ECO:0000313" key="1">
    <source>
        <dbReference type="EMBL" id="GIZ50719.1"/>
    </source>
</evidence>
<gene>
    <name evidence="1" type="ORF">NCCP691_07330</name>
</gene>
<evidence type="ECO:0008006" key="3">
    <source>
        <dbReference type="Google" id="ProtNLM"/>
    </source>
</evidence>
<dbReference type="RefSeq" id="WP_220806901.1">
    <property type="nucleotide sequence ID" value="NZ_BPMK01000003.1"/>
</dbReference>
<dbReference type="InterPro" id="IPR001920">
    <property type="entry name" value="Asp/Glu_race"/>
</dbReference>
<dbReference type="Proteomes" id="UP000887222">
    <property type="component" value="Unassembled WGS sequence"/>
</dbReference>